<dbReference type="PRINTS" id="PR00359">
    <property type="entry name" value="BP450"/>
</dbReference>
<keyword evidence="2" id="KW-0479">Metal-binding</keyword>
<evidence type="ECO:0000313" key="3">
    <source>
        <dbReference type="EMBL" id="MDR7378516.1"/>
    </source>
</evidence>
<proteinExistence type="inferred from homology"/>
<protein>
    <submittedName>
        <fullName evidence="3">Cytochrome P450</fullName>
    </submittedName>
</protein>
<dbReference type="InterPro" id="IPR017972">
    <property type="entry name" value="Cyt_P450_CS"/>
</dbReference>
<dbReference type="PRINTS" id="PR00385">
    <property type="entry name" value="P450"/>
</dbReference>
<dbReference type="InterPro" id="IPR002397">
    <property type="entry name" value="Cyt_P450_B"/>
</dbReference>
<comment type="caution">
    <text evidence="3">The sequence shown here is derived from an EMBL/GenBank/DDBJ whole genome shotgun (WGS) entry which is preliminary data.</text>
</comment>
<accession>A0ABU2CB11</accession>
<evidence type="ECO:0000313" key="4">
    <source>
        <dbReference type="Proteomes" id="UP001180487"/>
    </source>
</evidence>
<dbReference type="PANTHER" id="PTHR46696">
    <property type="entry name" value="P450, PUTATIVE (EUROFUNG)-RELATED"/>
    <property type="match status" value="1"/>
</dbReference>
<dbReference type="Proteomes" id="UP001180487">
    <property type="component" value="Unassembled WGS sequence"/>
</dbReference>
<organism evidence="3 4">
    <name type="scientific">Rhodoferax ferrireducens</name>
    <dbReference type="NCBI Taxonomy" id="192843"/>
    <lineage>
        <taxon>Bacteria</taxon>
        <taxon>Pseudomonadati</taxon>
        <taxon>Pseudomonadota</taxon>
        <taxon>Betaproteobacteria</taxon>
        <taxon>Burkholderiales</taxon>
        <taxon>Comamonadaceae</taxon>
        <taxon>Rhodoferax</taxon>
    </lineage>
</organism>
<keyword evidence="4" id="KW-1185">Reference proteome</keyword>
<dbReference type="CDD" id="cd20625">
    <property type="entry name" value="CYP164-like"/>
    <property type="match status" value="1"/>
</dbReference>
<evidence type="ECO:0000256" key="2">
    <source>
        <dbReference type="RuleBase" id="RU000461"/>
    </source>
</evidence>
<keyword evidence="2" id="KW-0560">Oxidoreductase</keyword>
<name>A0ABU2CB11_9BURK</name>
<dbReference type="PANTHER" id="PTHR46696:SF1">
    <property type="entry name" value="CYTOCHROME P450 YJIB-RELATED"/>
    <property type="match status" value="1"/>
</dbReference>
<dbReference type="EMBL" id="JAVDXT010000003">
    <property type="protein sequence ID" value="MDR7378516.1"/>
    <property type="molecule type" value="Genomic_DNA"/>
</dbReference>
<dbReference type="Gene3D" id="1.10.630.10">
    <property type="entry name" value="Cytochrome P450"/>
    <property type="match status" value="1"/>
</dbReference>
<dbReference type="RefSeq" id="WP_310374731.1">
    <property type="nucleotide sequence ID" value="NZ_JAVDXT010000003.1"/>
</dbReference>
<gene>
    <name evidence="3" type="ORF">J2X19_003210</name>
</gene>
<dbReference type="InterPro" id="IPR036396">
    <property type="entry name" value="Cyt_P450_sf"/>
</dbReference>
<keyword evidence="2" id="KW-0349">Heme</keyword>
<evidence type="ECO:0000256" key="1">
    <source>
        <dbReference type="ARBA" id="ARBA00010617"/>
    </source>
</evidence>
<sequence>MTPIAPFVDAAFLANPYPAYQALREAGPIHWSTEFFGGAWLLTRHADVEQVLRDPRLSAQRTGGWVTDREQEKGDLAGFQQLFARAMLFLDAPDHTRIRRVLNAGFKPEAIQALLPHIEQVVTELLDAVNDQPSFDFMQAVARPLPVRVIAKMMGIDDAANADFVTWSDDLAVFIGAPLATHAQARRAQASLLAMGRYFETLVAQRRQSPGDDLVSRLLQAEDAGDIHSHAELLAQCAMLLFAGHETTRNLLGNGLYALLSNPDQWQRLQQEPALLPGAVRELLRFDSPVQYTGRRVAADMELHGQQLRRGDLVVPLIGAANRDPARHAEPDRLDVAGRDGGSVSFGSGPHVCIGAMLTRVEAEVTFRLLLQRFPGLRLADVPVQWVANPAYRGLEVLPVSAGEGPVVY</sequence>
<comment type="similarity">
    <text evidence="1 2">Belongs to the cytochrome P450 family.</text>
</comment>
<dbReference type="PROSITE" id="PS00086">
    <property type="entry name" value="CYTOCHROME_P450"/>
    <property type="match status" value="1"/>
</dbReference>
<keyword evidence="2" id="KW-0408">Iron</keyword>
<dbReference type="SUPFAM" id="SSF48264">
    <property type="entry name" value="Cytochrome P450"/>
    <property type="match status" value="1"/>
</dbReference>
<keyword evidence="2" id="KW-0503">Monooxygenase</keyword>
<dbReference type="InterPro" id="IPR001128">
    <property type="entry name" value="Cyt_P450"/>
</dbReference>
<dbReference type="Pfam" id="PF00067">
    <property type="entry name" value="p450"/>
    <property type="match status" value="1"/>
</dbReference>
<reference evidence="3 4" key="1">
    <citation type="submission" date="2023-07" db="EMBL/GenBank/DDBJ databases">
        <title>Sorghum-associated microbial communities from plants grown in Nebraska, USA.</title>
        <authorList>
            <person name="Schachtman D."/>
        </authorList>
    </citation>
    <scope>NUCLEOTIDE SEQUENCE [LARGE SCALE GENOMIC DNA]</scope>
    <source>
        <strain evidence="3 4">BE313</strain>
    </source>
</reference>